<feature type="domain" description="Enoyl reductase (ER)" evidence="7">
    <location>
        <begin position="10"/>
        <end position="367"/>
    </location>
</feature>
<evidence type="ECO:0000256" key="4">
    <source>
        <dbReference type="ARBA" id="ARBA00023002"/>
    </source>
</evidence>
<dbReference type="CDD" id="cd08279">
    <property type="entry name" value="Zn_ADH_class_III"/>
    <property type="match status" value="1"/>
</dbReference>
<dbReference type="InterPro" id="IPR020843">
    <property type="entry name" value="ER"/>
</dbReference>
<keyword evidence="4 8" id="KW-0560">Oxidoreductase</keyword>
<dbReference type="Proteomes" id="UP000604475">
    <property type="component" value="Unassembled WGS sequence"/>
</dbReference>
<name>A0A937ULM7_9ACTN</name>
<sequence length="372" mass="39278">MRTKAAVMWGRDEPWTVEEIELDPPKAGEVLIRWHYAGMCHSDDHLRTGDMGSGHPIVGGHEGAGVVETVGPEVQSVAPGDHVICTFMPNCGQCRWCASGRSNLCDLGANLMMGYGVDGTARFHARDQDCAAICFLGTFSQYAVLHERSVVKIADDIPMDVAALVSCGVPTGYGSAVHTARVVPGETVVVVGAGGVGMNAVQGARIAGAERIVVVDPAAAKRDAAKLFGATHTAASLDEATALVRDLTWGVMADAAIISVGVVKGDEHIAPTMALVSKGGRVVVTGVSPAQDSDVKLSLSDLTIFQKELRGTLFGACNARADLPTLFRLYRSGQLKLDELITNRYPLDEINTGYADMLSGRNIRGVIVHDVS</sequence>
<dbReference type="InterPro" id="IPR023921">
    <property type="entry name" value="ADH_Zn_actinomycetes"/>
</dbReference>
<evidence type="ECO:0000256" key="1">
    <source>
        <dbReference type="ARBA" id="ARBA00008072"/>
    </source>
</evidence>
<evidence type="ECO:0000259" key="7">
    <source>
        <dbReference type="SMART" id="SM00829"/>
    </source>
</evidence>
<dbReference type="Pfam" id="PF00107">
    <property type="entry name" value="ADH_zinc_N"/>
    <property type="match status" value="1"/>
</dbReference>
<dbReference type="PANTHER" id="PTHR43880:SF12">
    <property type="entry name" value="ALCOHOL DEHYDROGENASE CLASS-3"/>
    <property type="match status" value="1"/>
</dbReference>
<protein>
    <submittedName>
        <fullName evidence="8">NDMA-dependent alcohol dehydrogenase</fullName>
        <ecNumber evidence="8">1.1.99.36</ecNumber>
    </submittedName>
</protein>
<accession>A0A937ULM7</accession>
<gene>
    <name evidence="8" type="ORF">I7412_01910</name>
</gene>
<dbReference type="RefSeq" id="WP_203006760.1">
    <property type="nucleotide sequence ID" value="NZ_JADWYU010000396.1"/>
</dbReference>
<dbReference type="SUPFAM" id="SSF50129">
    <property type="entry name" value="GroES-like"/>
    <property type="match status" value="2"/>
</dbReference>
<dbReference type="SMART" id="SM00829">
    <property type="entry name" value="PKS_ER"/>
    <property type="match status" value="1"/>
</dbReference>
<organism evidence="8 9">
    <name type="scientific">Frankia nepalensis</name>
    <dbReference type="NCBI Taxonomy" id="1836974"/>
    <lineage>
        <taxon>Bacteria</taxon>
        <taxon>Bacillati</taxon>
        <taxon>Actinomycetota</taxon>
        <taxon>Actinomycetes</taxon>
        <taxon>Frankiales</taxon>
        <taxon>Frankiaceae</taxon>
        <taxon>Frankia</taxon>
    </lineage>
</organism>
<dbReference type="NCBIfam" id="TIGR03989">
    <property type="entry name" value="Rxyl_3153"/>
    <property type="match status" value="1"/>
</dbReference>
<keyword evidence="2 6" id="KW-0479">Metal-binding</keyword>
<dbReference type="Pfam" id="PF08240">
    <property type="entry name" value="ADH_N"/>
    <property type="match status" value="1"/>
</dbReference>
<proteinExistence type="inferred from homology"/>
<keyword evidence="9" id="KW-1185">Reference proteome</keyword>
<comment type="cofactor">
    <cofactor evidence="6">
        <name>Zn(2+)</name>
        <dbReference type="ChEBI" id="CHEBI:29105"/>
    </cofactor>
</comment>
<dbReference type="Gene3D" id="3.40.50.720">
    <property type="entry name" value="NAD(P)-binding Rossmann-like Domain"/>
    <property type="match status" value="1"/>
</dbReference>
<reference evidence="8" key="1">
    <citation type="submission" date="2020-12" db="EMBL/GenBank/DDBJ databases">
        <title>Genomic characterization of non-nitrogen-fixing Frankia strains.</title>
        <authorList>
            <person name="Carlos-Shanley C."/>
            <person name="Guerra T."/>
            <person name="Hahn D."/>
        </authorList>
    </citation>
    <scope>NUCLEOTIDE SEQUENCE</scope>
    <source>
        <strain evidence="8">CN6</strain>
    </source>
</reference>
<dbReference type="InterPro" id="IPR013154">
    <property type="entry name" value="ADH-like_N"/>
</dbReference>
<keyword evidence="5" id="KW-0520">NAD</keyword>
<dbReference type="InterPro" id="IPR002328">
    <property type="entry name" value="ADH_Zn_CS"/>
</dbReference>
<dbReference type="PANTHER" id="PTHR43880">
    <property type="entry name" value="ALCOHOL DEHYDROGENASE"/>
    <property type="match status" value="1"/>
</dbReference>
<comment type="similarity">
    <text evidence="1 6">Belongs to the zinc-containing alcohol dehydrogenase family.</text>
</comment>
<evidence type="ECO:0000313" key="8">
    <source>
        <dbReference type="EMBL" id="MBL7625952.1"/>
    </source>
</evidence>
<evidence type="ECO:0000313" key="9">
    <source>
        <dbReference type="Proteomes" id="UP000604475"/>
    </source>
</evidence>
<dbReference type="GO" id="GO:0008270">
    <property type="term" value="F:zinc ion binding"/>
    <property type="evidence" value="ECO:0007669"/>
    <property type="project" value="InterPro"/>
</dbReference>
<dbReference type="SUPFAM" id="SSF51735">
    <property type="entry name" value="NAD(P)-binding Rossmann-fold domains"/>
    <property type="match status" value="1"/>
</dbReference>
<dbReference type="AlphaFoldDB" id="A0A937ULM7"/>
<dbReference type="GO" id="GO:0051903">
    <property type="term" value="F:S-(hydroxymethyl)glutathione dehydrogenase [NAD(P)+] activity"/>
    <property type="evidence" value="ECO:0007669"/>
    <property type="project" value="TreeGrafter"/>
</dbReference>
<dbReference type="Gene3D" id="3.90.180.10">
    <property type="entry name" value="Medium-chain alcohol dehydrogenases, catalytic domain"/>
    <property type="match status" value="1"/>
</dbReference>
<evidence type="ECO:0000256" key="5">
    <source>
        <dbReference type="ARBA" id="ARBA00023027"/>
    </source>
</evidence>
<dbReference type="EMBL" id="JAEACQ010000122">
    <property type="protein sequence ID" value="MBL7625952.1"/>
    <property type="molecule type" value="Genomic_DNA"/>
</dbReference>
<dbReference type="EC" id="1.1.99.36" evidence="8"/>
<evidence type="ECO:0000256" key="6">
    <source>
        <dbReference type="RuleBase" id="RU361277"/>
    </source>
</evidence>
<dbReference type="GO" id="GO:0005829">
    <property type="term" value="C:cytosol"/>
    <property type="evidence" value="ECO:0007669"/>
    <property type="project" value="TreeGrafter"/>
</dbReference>
<dbReference type="GO" id="GO:0046294">
    <property type="term" value="P:formaldehyde catabolic process"/>
    <property type="evidence" value="ECO:0007669"/>
    <property type="project" value="TreeGrafter"/>
</dbReference>
<dbReference type="InterPro" id="IPR036291">
    <property type="entry name" value="NAD(P)-bd_dom_sf"/>
</dbReference>
<dbReference type="InterPro" id="IPR013149">
    <property type="entry name" value="ADH-like_C"/>
</dbReference>
<dbReference type="PROSITE" id="PS00059">
    <property type="entry name" value="ADH_ZINC"/>
    <property type="match status" value="1"/>
</dbReference>
<dbReference type="InterPro" id="IPR011032">
    <property type="entry name" value="GroES-like_sf"/>
</dbReference>
<evidence type="ECO:0000256" key="3">
    <source>
        <dbReference type="ARBA" id="ARBA00022833"/>
    </source>
</evidence>
<comment type="caution">
    <text evidence="8">The sequence shown here is derived from an EMBL/GenBank/DDBJ whole genome shotgun (WGS) entry which is preliminary data.</text>
</comment>
<evidence type="ECO:0000256" key="2">
    <source>
        <dbReference type="ARBA" id="ARBA00022723"/>
    </source>
</evidence>
<keyword evidence="3 6" id="KW-0862">Zinc</keyword>